<dbReference type="PROSITE" id="PS51257">
    <property type="entry name" value="PROKAR_LIPOPROTEIN"/>
    <property type="match status" value="1"/>
</dbReference>
<evidence type="ECO:0000313" key="3">
    <source>
        <dbReference type="Proteomes" id="UP000611945"/>
    </source>
</evidence>
<reference evidence="2 3" key="1">
    <citation type="submission" date="2020-08" db="EMBL/GenBank/DDBJ databases">
        <title>A Genomic Blueprint of the Chicken Gut Microbiome.</title>
        <authorList>
            <person name="Gilroy R."/>
            <person name="Ravi A."/>
            <person name="Getino M."/>
            <person name="Pursley I."/>
            <person name="Horton D.L."/>
            <person name="Alikhan N.-F."/>
            <person name="Baker D."/>
            <person name="Gharbi K."/>
            <person name="Hall N."/>
            <person name="Watson M."/>
            <person name="Adriaenssens E.M."/>
            <person name="Foster-Nyarko E."/>
            <person name="Jarju S."/>
            <person name="Secka A."/>
            <person name="Antonio M."/>
            <person name="Oren A."/>
            <person name="Chaudhuri R."/>
            <person name="La Ragione R.M."/>
            <person name="Hildebrand F."/>
            <person name="Pallen M.J."/>
        </authorList>
    </citation>
    <scope>NUCLEOTIDE SEQUENCE [LARGE SCALE GENOMIC DNA]</scope>
    <source>
        <strain evidence="2 3">Sa2CUA2</strain>
    </source>
</reference>
<dbReference type="Proteomes" id="UP000611945">
    <property type="component" value="Unassembled WGS sequence"/>
</dbReference>
<keyword evidence="3" id="KW-1185">Reference proteome</keyword>
<dbReference type="EMBL" id="JACSQG010000001">
    <property type="protein sequence ID" value="MBD7976317.1"/>
    <property type="molecule type" value="Genomic_DNA"/>
</dbReference>
<evidence type="ECO:0000256" key="1">
    <source>
        <dbReference type="SAM" id="Phobius"/>
    </source>
</evidence>
<organism evidence="2 3">
    <name type="scientific">Serpens gallinarum</name>
    <dbReference type="NCBI Taxonomy" id="2763075"/>
    <lineage>
        <taxon>Bacteria</taxon>
        <taxon>Pseudomonadati</taxon>
        <taxon>Pseudomonadota</taxon>
        <taxon>Gammaproteobacteria</taxon>
        <taxon>Pseudomonadales</taxon>
        <taxon>Pseudomonadaceae</taxon>
        <taxon>Pseudomonas</taxon>
    </lineage>
</organism>
<protein>
    <submittedName>
        <fullName evidence="2">Uncharacterized protein</fullName>
    </submittedName>
</protein>
<accession>A0ABR8TKQ5</accession>
<keyword evidence="1" id="KW-1133">Transmembrane helix</keyword>
<keyword evidence="1" id="KW-0812">Transmembrane</keyword>
<feature type="transmembrane region" description="Helical" evidence="1">
    <location>
        <begin position="12"/>
        <end position="30"/>
    </location>
</feature>
<name>A0ABR8TKQ5_9PSED</name>
<comment type="caution">
    <text evidence="2">The sequence shown here is derived from an EMBL/GenBank/DDBJ whole genome shotgun (WGS) entry which is preliminary data.</text>
</comment>
<keyword evidence="1" id="KW-0472">Membrane</keyword>
<dbReference type="RefSeq" id="WP_251835073.1">
    <property type="nucleotide sequence ID" value="NZ_JACSQG010000001.1"/>
</dbReference>
<feature type="transmembrane region" description="Helical" evidence="1">
    <location>
        <begin position="50"/>
        <end position="70"/>
    </location>
</feature>
<evidence type="ECO:0000313" key="2">
    <source>
        <dbReference type="EMBL" id="MBD7976317.1"/>
    </source>
</evidence>
<proteinExistence type="predicted"/>
<gene>
    <name evidence="2" type="ORF">H9642_03855</name>
</gene>
<sequence length="177" mass="20350">MIKNSWRGPIRGLIVIVLIIGCAFYLWDWAIVENMAKAAPASLITLLPAWVLMLTAPFILFIITLIYFIFSTRAIDIREPDFVAYTEDILIDIHWSWRWLPPTLHGNLYTLVNLTPYCPSCSVLLAINNHNNPLVICANERCNWQWDGQLQQDLRICTAADLDAKVRTEIGRKTHTR</sequence>